<protein>
    <submittedName>
        <fullName evidence="2">GNAT family N-acetyltransferase</fullName>
    </submittedName>
</protein>
<dbReference type="InterPro" id="IPR050644">
    <property type="entry name" value="PG_Glycine_Bridge_Synth"/>
</dbReference>
<dbReference type="Gene3D" id="3.40.630.30">
    <property type="match status" value="1"/>
</dbReference>
<dbReference type="PANTHER" id="PTHR36174:SF1">
    <property type="entry name" value="LIPID II:GLYCINE GLYCYLTRANSFERASE"/>
    <property type="match status" value="1"/>
</dbReference>
<dbReference type="EMBL" id="JAGFNZ010000002">
    <property type="protein sequence ID" value="MBW7572354.1"/>
    <property type="molecule type" value="Genomic_DNA"/>
</dbReference>
<keyword evidence="3" id="KW-1185">Reference proteome</keyword>
<accession>A0ABS7DMM1</accession>
<dbReference type="SUPFAM" id="SSF55729">
    <property type="entry name" value="Acyl-CoA N-acyltransferases (Nat)"/>
    <property type="match status" value="1"/>
</dbReference>
<evidence type="ECO:0000313" key="3">
    <source>
        <dbReference type="Proteomes" id="UP000719942"/>
    </source>
</evidence>
<dbReference type="RefSeq" id="WP_219964761.1">
    <property type="nucleotide sequence ID" value="NZ_JAGFNZ010000002.1"/>
</dbReference>
<organism evidence="2 3">
    <name type="scientific">Caproiciproducens faecalis</name>
    <dbReference type="NCBI Taxonomy" id="2820301"/>
    <lineage>
        <taxon>Bacteria</taxon>
        <taxon>Bacillati</taxon>
        <taxon>Bacillota</taxon>
        <taxon>Clostridia</taxon>
        <taxon>Eubacteriales</taxon>
        <taxon>Acutalibacteraceae</taxon>
        <taxon>Caproiciproducens</taxon>
    </lineage>
</organism>
<proteinExistence type="predicted"/>
<evidence type="ECO:0000259" key="1">
    <source>
        <dbReference type="Pfam" id="PF13480"/>
    </source>
</evidence>
<evidence type="ECO:0000313" key="2">
    <source>
        <dbReference type="EMBL" id="MBW7572354.1"/>
    </source>
</evidence>
<feature type="domain" description="BioF2-like acetyltransferase" evidence="1">
    <location>
        <begin position="166"/>
        <end position="293"/>
    </location>
</feature>
<dbReference type="InterPro" id="IPR016181">
    <property type="entry name" value="Acyl_CoA_acyltransferase"/>
</dbReference>
<dbReference type="Proteomes" id="UP000719942">
    <property type="component" value="Unassembled WGS sequence"/>
</dbReference>
<dbReference type="InterPro" id="IPR038740">
    <property type="entry name" value="BioF2-like_GNAT_dom"/>
</dbReference>
<dbReference type="PANTHER" id="PTHR36174">
    <property type="entry name" value="LIPID II:GLYCINE GLYCYLTRANSFERASE"/>
    <property type="match status" value="1"/>
</dbReference>
<name>A0ABS7DMM1_9FIRM</name>
<reference evidence="2 3" key="1">
    <citation type="submission" date="2021-03" db="EMBL/GenBank/DDBJ databases">
        <title>Caproiciproducens sp. nov. isolated from feces of cow.</title>
        <authorList>
            <person name="Choi J.-Y."/>
        </authorList>
    </citation>
    <scope>NUCLEOTIDE SEQUENCE [LARGE SCALE GENOMIC DNA]</scope>
    <source>
        <strain evidence="2 3">AGMB10547</strain>
    </source>
</reference>
<dbReference type="Pfam" id="PF13480">
    <property type="entry name" value="Acetyltransf_6"/>
    <property type="match status" value="1"/>
</dbReference>
<gene>
    <name evidence="2" type="ORF">J5W02_05960</name>
</gene>
<sequence>MGNLQIIPFEERENWDAVVRSFARFDVYYLSGYVSAFRFAKDGAPFLLYYRGEGMRLCYVVQQRDIAESPAYSGILERGRCFDWSTPYGYGGPLTEGFSERGIGDFFALLSDYCRSNRIVSQFIRFHPLLENYRVFEGKCELYNIRHTVYMNTKDKAVIDANLESRCRGAIHKAMKNHVQIENSRSEEAQKTFIRMYYETMQRRSAADYYYFSEEFFDDFFAKLADCYRIFYAVLNEEIICSAIIMYCNGSMHYHLSAARKEYFALSPNSLLLYTAACWGAENGCSKFHLGGGVGAQDSLFLFKRSFHKKGLADFYIGRNIFCEEVYRELLKLRAASDPGFCPDNDRLIQYRA</sequence>
<comment type="caution">
    <text evidence="2">The sequence shown here is derived from an EMBL/GenBank/DDBJ whole genome shotgun (WGS) entry which is preliminary data.</text>
</comment>